<dbReference type="Pfam" id="PF17680">
    <property type="entry name" value="FlgO"/>
    <property type="match status" value="1"/>
</dbReference>
<feature type="signal peptide" evidence="1">
    <location>
        <begin position="1"/>
        <end position="21"/>
    </location>
</feature>
<dbReference type="AlphaFoldDB" id="A0A1S2NFL0"/>
<evidence type="ECO:0000313" key="3">
    <source>
        <dbReference type="EMBL" id="OIJ43886.1"/>
    </source>
</evidence>
<sequence length="180" mass="19189">MRTLKLSAAALGLALLLGGCALVEQPNYTSVSANDFVAANYRAADALQAQLAGKLAGDQPLIMATLVNIDALERSSMLGRVVSEQIATRLAQGGLPVLEMKLRNSVYLKRNQGELMLTRELGEVAGTHNAQAVVVGSYAETRDTIFINVKVIQPTTNLVLAGHDYVLAKQGTIRSMLVPD</sequence>
<organism evidence="3 4">
    <name type="scientific">Massilia timonae</name>
    <dbReference type="NCBI Taxonomy" id="47229"/>
    <lineage>
        <taxon>Bacteria</taxon>
        <taxon>Pseudomonadati</taxon>
        <taxon>Pseudomonadota</taxon>
        <taxon>Betaproteobacteria</taxon>
        <taxon>Burkholderiales</taxon>
        <taxon>Oxalobacteraceae</taxon>
        <taxon>Telluria group</taxon>
        <taxon>Massilia</taxon>
    </lineage>
</organism>
<dbReference type="PROSITE" id="PS51257">
    <property type="entry name" value="PROKAR_LIPOPROTEIN"/>
    <property type="match status" value="1"/>
</dbReference>
<evidence type="ECO:0000256" key="1">
    <source>
        <dbReference type="SAM" id="SignalP"/>
    </source>
</evidence>
<evidence type="ECO:0000259" key="2">
    <source>
        <dbReference type="Pfam" id="PF17680"/>
    </source>
</evidence>
<dbReference type="RefSeq" id="WP_071361784.1">
    <property type="nucleotide sequence ID" value="NZ_CAUQYF010000003.1"/>
</dbReference>
<dbReference type="InterPro" id="IPR041215">
    <property type="entry name" value="FlgO_dom"/>
</dbReference>
<protein>
    <recommendedName>
        <fullName evidence="2">FlgO domain-containing protein</fullName>
    </recommendedName>
</protein>
<name>A0A1S2NFL0_9BURK</name>
<reference evidence="3 4" key="1">
    <citation type="submission" date="2014-10" db="EMBL/GenBank/DDBJ databases">
        <authorList>
            <person name="Seo M.-J."/>
            <person name="Seok Y.J."/>
            <person name="Cha I.-T."/>
        </authorList>
    </citation>
    <scope>NUCLEOTIDE SEQUENCE [LARGE SCALE GENOMIC DNA]</scope>
    <source>
        <strain evidence="3 4">NEU</strain>
    </source>
</reference>
<proteinExistence type="predicted"/>
<evidence type="ECO:0000313" key="4">
    <source>
        <dbReference type="Proteomes" id="UP000180246"/>
    </source>
</evidence>
<accession>A0A1S2NFL0</accession>
<feature type="domain" description="FlgO" evidence="2">
    <location>
        <begin position="41"/>
        <end position="170"/>
    </location>
</feature>
<keyword evidence="1" id="KW-0732">Signal</keyword>
<feature type="chain" id="PRO_5010302384" description="FlgO domain-containing protein" evidence="1">
    <location>
        <begin position="22"/>
        <end position="180"/>
    </location>
</feature>
<comment type="caution">
    <text evidence="3">The sequence shown here is derived from an EMBL/GenBank/DDBJ whole genome shotgun (WGS) entry which is preliminary data.</text>
</comment>
<dbReference type="Proteomes" id="UP000180246">
    <property type="component" value="Unassembled WGS sequence"/>
</dbReference>
<dbReference type="EMBL" id="JRYB01000001">
    <property type="protein sequence ID" value="OIJ43886.1"/>
    <property type="molecule type" value="Genomic_DNA"/>
</dbReference>
<gene>
    <name evidence="3" type="ORF">LO55_2651</name>
</gene>